<dbReference type="Pfam" id="PF12399">
    <property type="entry name" value="BCA_ABC_TP_C"/>
    <property type="match status" value="1"/>
</dbReference>
<evidence type="ECO:0000256" key="3">
    <source>
        <dbReference type="ARBA" id="ARBA00022840"/>
    </source>
</evidence>
<evidence type="ECO:0000313" key="6">
    <source>
        <dbReference type="Proteomes" id="UP001381003"/>
    </source>
</evidence>
<evidence type="ECO:0000259" key="4">
    <source>
        <dbReference type="PROSITE" id="PS50893"/>
    </source>
</evidence>
<dbReference type="InterPro" id="IPR051120">
    <property type="entry name" value="ABC_AA/LPS_Transport"/>
</dbReference>
<evidence type="ECO:0000313" key="5">
    <source>
        <dbReference type="EMBL" id="WWF06999.1"/>
    </source>
</evidence>
<keyword evidence="2" id="KW-0547">Nucleotide-binding</keyword>
<dbReference type="PROSITE" id="PS50893">
    <property type="entry name" value="ABC_TRANSPORTER_2"/>
    <property type="match status" value="1"/>
</dbReference>
<dbReference type="GO" id="GO:0005524">
    <property type="term" value="F:ATP binding"/>
    <property type="evidence" value="ECO:0007669"/>
    <property type="project" value="UniProtKB-KW"/>
</dbReference>
<feature type="domain" description="ABC transporter" evidence="4">
    <location>
        <begin position="3"/>
        <end position="250"/>
    </location>
</feature>
<dbReference type="InterPro" id="IPR003439">
    <property type="entry name" value="ABC_transporter-like_ATP-bd"/>
</dbReference>
<gene>
    <name evidence="5" type="ORF">N5P18_00020</name>
</gene>
<dbReference type="SMART" id="SM00382">
    <property type="entry name" value="AAA"/>
    <property type="match status" value="1"/>
</dbReference>
<organism evidence="5 6">
    <name type="scientific">Janibacter terrae</name>
    <dbReference type="NCBI Taxonomy" id="103817"/>
    <lineage>
        <taxon>Bacteria</taxon>
        <taxon>Bacillati</taxon>
        <taxon>Actinomycetota</taxon>
        <taxon>Actinomycetes</taxon>
        <taxon>Micrococcales</taxon>
        <taxon>Intrasporangiaceae</taxon>
        <taxon>Janibacter</taxon>
    </lineage>
</organism>
<sequence length="259" mass="27768">MLLEVRGLGKAFGGLDAVKDVDFDVPEGCVTAIIGPNGAGKSTLFNLLAGFYRPTSGTVTFRGKDITGMHPHQTVREGIARTFQTTHLFEGATVLDNVRAASVVRSTSNALDAVLHTPRHRRDERRSLARSMSELEFVGAAHLRDEIASTLPQEAQKRISIAQALATEPVLLLLDEPAAGTTDEETESFGMLIRQIVARGITVCLVEHKMSMVMNLADQIVVLDHGQRIAMGTPEEIRNDPLVIEAYLGADAGAAGAAS</sequence>
<keyword evidence="3 5" id="KW-0067">ATP-binding</keyword>
<dbReference type="Gene3D" id="3.40.50.300">
    <property type="entry name" value="P-loop containing nucleotide triphosphate hydrolases"/>
    <property type="match status" value="1"/>
</dbReference>
<dbReference type="CDD" id="cd03219">
    <property type="entry name" value="ABC_Mj1267_LivG_branched"/>
    <property type="match status" value="1"/>
</dbReference>
<evidence type="ECO:0000256" key="1">
    <source>
        <dbReference type="ARBA" id="ARBA00022448"/>
    </source>
</evidence>
<name>A0ABZ2FJQ2_9MICO</name>
<dbReference type="EMBL" id="CP104874">
    <property type="protein sequence ID" value="WWF06999.1"/>
    <property type="molecule type" value="Genomic_DNA"/>
</dbReference>
<protein>
    <submittedName>
        <fullName evidence="5">ABC transporter ATP-binding protein</fullName>
    </submittedName>
</protein>
<dbReference type="SUPFAM" id="SSF52540">
    <property type="entry name" value="P-loop containing nucleoside triphosphate hydrolases"/>
    <property type="match status" value="1"/>
</dbReference>
<dbReference type="PANTHER" id="PTHR45772:SF7">
    <property type="entry name" value="AMINO ACID ABC TRANSPORTER ATP-BINDING PROTEIN"/>
    <property type="match status" value="1"/>
</dbReference>
<keyword evidence="6" id="KW-1185">Reference proteome</keyword>
<reference evidence="5 6" key="1">
    <citation type="submission" date="2022-09" db="EMBL/GenBank/DDBJ databases">
        <title>Complete genome sequence of Janibacter terrae strain COS04-44, PCL-degrading bacteria isolated from oil spilled coast.</title>
        <authorList>
            <person name="Park H."/>
            <person name="Kim J.Y."/>
            <person name="An S.H."/>
            <person name="Lee C.M."/>
            <person name="Weon H.-Y."/>
        </authorList>
    </citation>
    <scope>NUCLEOTIDE SEQUENCE [LARGE SCALE GENOMIC DNA]</scope>
    <source>
        <strain evidence="5 6">COS04-44</strain>
    </source>
</reference>
<accession>A0ABZ2FJQ2</accession>
<dbReference type="InterPro" id="IPR032823">
    <property type="entry name" value="BCA_ABC_TP_C"/>
</dbReference>
<keyword evidence="1" id="KW-0813">Transport</keyword>
<evidence type="ECO:0000256" key="2">
    <source>
        <dbReference type="ARBA" id="ARBA00022741"/>
    </source>
</evidence>
<dbReference type="InterPro" id="IPR003593">
    <property type="entry name" value="AAA+_ATPase"/>
</dbReference>
<dbReference type="Proteomes" id="UP001381003">
    <property type="component" value="Chromosome"/>
</dbReference>
<dbReference type="InterPro" id="IPR027417">
    <property type="entry name" value="P-loop_NTPase"/>
</dbReference>
<dbReference type="PANTHER" id="PTHR45772">
    <property type="entry name" value="CONSERVED COMPONENT OF ABC TRANSPORTER FOR NATURAL AMINO ACIDS-RELATED"/>
    <property type="match status" value="1"/>
</dbReference>
<dbReference type="Pfam" id="PF00005">
    <property type="entry name" value="ABC_tran"/>
    <property type="match status" value="1"/>
</dbReference>
<dbReference type="RefSeq" id="WP_068324932.1">
    <property type="nucleotide sequence ID" value="NZ_CP104874.1"/>
</dbReference>
<proteinExistence type="predicted"/>